<proteinExistence type="predicted"/>
<dbReference type="RefSeq" id="WP_191156606.1">
    <property type="nucleotide sequence ID" value="NZ_JACXAI010000005.1"/>
</dbReference>
<organism evidence="1 2">
    <name type="scientific">Metabacillus arenae</name>
    <dbReference type="NCBI Taxonomy" id="2771434"/>
    <lineage>
        <taxon>Bacteria</taxon>
        <taxon>Bacillati</taxon>
        <taxon>Bacillota</taxon>
        <taxon>Bacilli</taxon>
        <taxon>Bacillales</taxon>
        <taxon>Bacillaceae</taxon>
        <taxon>Metabacillus</taxon>
    </lineage>
</organism>
<evidence type="ECO:0000313" key="1">
    <source>
        <dbReference type="EMBL" id="MBD1379705.1"/>
    </source>
</evidence>
<evidence type="ECO:0000313" key="2">
    <source>
        <dbReference type="Proteomes" id="UP000626844"/>
    </source>
</evidence>
<dbReference type="InterPro" id="IPR015231">
    <property type="entry name" value="DUF1934"/>
</dbReference>
<dbReference type="Pfam" id="PF09148">
    <property type="entry name" value="DUF1934"/>
    <property type="match status" value="1"/>
</dbReference>
<dbReference type="EMBL" id="JACXAI010000005">
    <property type="protein sequence ID" value="MBD1379705.1"/>
    <property type="molecule type" value="Genomic_DNA"/>
</dbReference>
<sequence>MEKTPVKIYVNTKIEDGSDQEIIEFYTNGEFYIKEQASYLIYFEEHDYGKVKTIVKIQDEEIYIMRSGAVSMKQRFIEDIDTFTHYETQFGQLNLTTNTDKIIRTANTQRVDGFVVVHYSLQVGENQKHLHTLTIQYKEDMQ</sequence>
<protein>
    <submittedName>
        <fullName evidence="1">DUF1934 family protein</fullName>
    </submittedName>
</protein>
<dbReference type="SUPFAM" id="SSF50814">
    <property type="entry name" value="Lipocalins"/>
    <property type="match status" value="1"/>
</dbReference>
<comment type="caution">
    <text evidence="1">The sequence shown here is derived from an EMBL/GenBank/DDBJ whole genome shotgun (WGS) entry which is preliminary data.</text>
</comment>
<dbReference type="Proteomes" id="UP000626844">
    <property type="component" value="Unassembled WGS sequence"/>
</dbReference>
<dbReference type="Gene3D" id="2.40.128.20">
    <property type="match status" value="1"/>
</dbReference>
<gene>
    <name evidence="1" type="ORF">IC621_05625</name>
</gene>
<accession>A0A926NEL2</accession>
<dbReference type="AlphaFoldDB" id="A0A926NEL2"/>
<dbReference type="InterPro" id="IPR012674">
    <property type="entry name" value="Calycin"/>
</dbReference>
<name>A0A926NEL2_9BACI</name>
<keyword evidence="2" id="KW-1185">Reference proteome</keyword>
<reference evidence="1" key="1">
    <citation type="submission" date="2020-09" db="EMBL/GenBank/DDBJ databases">
        <title>A novel bacterium of genus Bacillus, isolated from South China Sea.</title>
        <authorList>
            <person name="Huang H."/>
            <person name="Mo K."/>
            <person name="Hu Y."/>
        </authorList>
    </citation>
    <scope>NUCLEOTIDE SEQUENCE</scope>
    <source>
        <strain evidence="1">IB182487</strain>
    </source>
</reference>